<evidence type="ECO:0000256" key="4">
    <source>
        <dbReference type="ARBA" id="ARBA00022614"/>
    </source>
</evidence>
<dbReference type="InterPro" id="IPR032675">
    <property type="entry name" value="LRR_dom_sf"/>
</dbReference>
<keyword evidence="4" id="KW-0433">Leucine-rich repeat</keyword>
<evidence type="ECO:0000256" key="10">
    <source>
        <dbReference type="ARBA" id="ARBA00023170"/>
    </source>
</evidence>
<dbReference type="FunFam" id="3.80.10.10:FF:000213">
    <property type="entry name" value="Tyrosine-sulfated glycopeptide receptor 1"/>
    <property type="match status" value="1"/>
</dbReference>
<comment type="similarity">
    <text evidence="2">Belongs to the RLP family.</text>
</comment>
<keyword evidence="16" id="KW-1185">Reference proteome</keyword>
<keyword evidence="11" id="KW-0325">Glycoprotein</keyword>
<evidence type="ECO:0000256" key="13">
    <source>
        <dbReference type="SAM" id="SignalP"/>
    </source>
</evidence>
<evidence type="ECO:0000313" key="15">
    <source>
        <dbReference type="EMBL" id="KDO62586.1"/>
    </source>
</evidence>
<accession>A0A067FHB4</accession>
<evidence type="ECO:0000256" key="9">
    <source>
        <dbReference type="ARBA" id="ARBA00023136"/>
    </source>
</evidence>
<evidence type="ECO:0000256" key="5">
    <source>
        <dbReference type="ARBA" id="ARBA00022692"/>
    </source>
</evidence>
<dbReference type="Pfam" id="PF08263">
    <property type="entry name" value="LRRNT_2"/>
    <property type="match status" value="1"/>
</dbReference>
<evidence type="ECO:0000313" key="16">
    <source>
        <dbReference type="Proteomes" id="UP000027120"/>
    </source>
</evidence>
<keyword evidence="9 12" id="KW-0472">Membrane</keyword>
<evidence type="ECO:0000256" key="8">
    <source>
        <dbReference type="ARBA" id="ARBA00022989"/>
    </source>
</evidence>
<dbReference type="SUPFAM" id="SSF52047">
    <property type="entry name" value="RNI-like"/>
    <property type="match status" value="2"/>
</dbReference>
<protein>
    <recommendedName>
        <fullName evidence="14">Leucine-rich repeat-containing N-terminal plant-type domain-containing protein</fullName>
    </recommendedName>
</protein>
<gene>
    <name evidence="15" type="ORF">CISIN_1g035852mg</name>
</gene>
<dbReference type="PANTHER" id="PTHR48063:SF98">
    <property type="entry name" value="LRR RECEPTOR-LIKE SERINE_THREONINE-PROTEIN KINASE FLS2"/>
    <property type="match status" value="1"/>
</dbReference>
<dbReference type="FunFam" id="3.80.10.10:FF:000041">
    <property type="entry name" value="LRR receptor-like serine/threonine-protein kinase ERECTA"/>
    <property type="match status" value="1"/>
</dbReference>
<dbReference type="FunFam" id="3.80.10.10:FF:001678">
    <property type="entry name" value="Calmodulin-binding receptor kinase CaMRLK"/>
    <property type="match status" value="1"/>
</dbReference>
<proteinExistence type="inferred from homology"/>
<dbReference type="SUPFAM" id="SSF52058">
    <property type="entry name" value="L domain-like"/>
    <property type="match status" value="1"/>
</dbReference>
<evidence type="ECO:0000256" key="7">
    <source>
        <dbReference type="ARBA" id="ARBA00022737"/>
    </source>
</evidence>
<reference evidence="15 16" key="1">
    <citation type="submission" date="2014-04" db="EMBL/GenBank/DDBJ databases">
        <authorList>
            <consortium name="International Citrus Genome Consortium"/>
            <person name="Gmitter F."/>
            <person name="Chen C."/>
            <person name="Farmerie W."/>
            <person name="Harkins T."/>
            <person name="Desany B."/>
            <person name="Mohiuddin M."/>
            <person name="Kodira C."/>
            <person name="Borodovsky M."/>
            <person name="Lomsadze A."/>
            <person name="Burns P."/>
            <person name="Jenkins J."/>
            <person name="Prochnik S."/>
            <person name="Shu S."/>
            <person name="Chapman J."/>
            <person name="Pitluck S."/>
            <person name="Schmutz J."/>
            <person name="Rokhsar D."/>
        </authorList>
    </citation>
    <scope>NUCLEOTIDE SEQUENCE</scope>
</reference>
<dbReference type="SMR" id="A0A067FHB4"/>
<keyword evidence="10" id="KW-0675">Receptor</keyword>
<evidence type="ECO:0000259" key="14">
    <source>
        <dbReference type="Pfam" id="PF08263"/>
    </source>
</evidence>
<dbReference type="Pfam" id="PF13855">
    <property type="entry name" value="LRR_8"/>
    <property type="match status" value="2"/>
</dbReference>
<dbReference type="InterPro" id="IPR046956">
    <property type="entry name" value="RLP23-like"/>
</dbReference>
<evidence type="ECO:0000256" key="12">
    <source>
        <dbReference type="SAM" id="Phobius"/>
    </source>
</evidence>
<dbReference type="InterPro" id="IPR001611">
    <property type="entry name" value="Leu-rich_rpt"/>
</dbReference>
<evidence type="ECO:0000256" key="6">
    <source>
        <dbReference type="ARBA" id="ARBA00022729"/>
    </source>
</evidence>
<evidence type="ECO:0000256" key="11">
    <source>
        <dbReference type="ARBA" id="ARBA00023180"/>
    </source>
</evidence>
<dbReference type="GO" id="GO:0005886">
    <property type="term" value="C:plasma membrane"/>
    <property type="evidence" value="ECO:0007669"/>
    <property type="project" value="UniProtKB-SubCell"/>
</dbReference>
<evidence type="ECO:0000256" key="2">
    <source>
        <dbReference type="ARBA" id="ARBA00009592"/>
    </source>
</evidence>
<name>A0A067FHB4_CITSI</name>
<keyword evidence="5 12" id="KW-0812">Transmembrane</keyword>
<feature type="domain" description="Leucine-rich repeat-containing N-terminal plant-type" evidence="14">
    <location>
        <begin position="33"/>
        <end position="71"/>
    </location>
</feature>
<sequence length="960" mass="106542">MSVVVAFLFLKLFAIATLNISVCNGSSYVGCVESEREALLSFKQDLEDPSNRLATWIGDGDCCKWAGVICDNFTGHVLELHLGNPWEDDHGHQAKESSALVGKINPALLDFEHLIYLNLSYNDFKGIQIPRFLGSMGNLRFLDLSGAGFVGMIPNQIGNLSNLQYLNLRPNYLGGLYVEDLGWLYDLSLLENLDLSGVDLSKVSNGPLVTNALRSLLVLQLAGCQLSHFPPLSVANFSSLVTLDLSHNQFDNSLIATQLYGLCNLVFLDLSDNNFQGPIPDTIQNWTSLRHLDLSSNHFSYLIPEWLNKFSRLEYLSLSSNRLQGRISSVLLENLSSIQSLDLSFNELEWKIPRSFSRFCNLRSISLSGIQLSHQKVSQVLAIFSGCVSDVLESLDLSNTTLSGSLTNQIGKFKVLNSVDLSENSISGQVPWSLGKLSSLRYLDISNNQLNGTVSEIHFANLSSLTFFYASRNSLTLKANPNWVPVFQLEELDLRSCYLGPPFPSWLHSQNHLVNLDISDSGIVDTIPNRFWKSITQFNYLSLSNNQIHGEIPNLTEVSQLGTLDLSANNLSGQLPLLASNVMVLDLSKNKLSGSILHFVCHETNGTRLTQIINLEDNLLAGEIPDCWMNWRYLLVLRLDNNKFTGKLPTSLGALSLLRSLHLRNNNLSGTLPVSLGNCTELETIDIGENEFSGNVPAWIGERFPRMIILILRSNKFHGVFPLELCHLAFLKILVLAGNNLSGTIPTCISNFTAMATFLGSDSIYTIQYPSDFSFPGKFFNITEQFVEEELITLEGKTLTFKAVLRLLTNIDLSNNKFSGEIPAEITVLRELRSLNLSHNFFSGRIPENIGAMALLESLDFSSNRLEGEIPKNTVNLVFLSHFNISYNNLSGEVPDEAQFATFDSSSYIGDEYLCGPVLKKLCTVVDENGGGKDGYGVGDVLGWLYVSFSMGFIWWLFGL</sequence>
<dbReference type="InterPro" id="IPR003591">
    <property type="entry name" value="Leu-rich_rpt_typical-subtyp"/>
</dbReference>
<feature type="signal peptide" evidence="13">
    <location>
        <begin position="1"/>
        <end position="25"/>
    </location>
</feature>
<keyword evidence="8 12" id="KW-1133">Transmembrane helix</keyword>
<dbReference type="AlphaFoldDB" id="A0A067FHB4"/>
<keyword evidence="7" id="KW-0677">Repeat</keyword>
<organism evidence="15 16">
    <name type="scientific">Citrus sinensis</name>
    <name type="common">Sweet orange</name>
    <name type="synonym">Citrus aurantium var. sinensis</name>
    <dbReference type="NCBI Taxonomy" id="2711"/>
    <lineage>
        <taxon>Eukaryota</taxon>
        <taxon>Viridiplantae</taxon>
        <taxon>Streptophyta</taxon>
        <taxon>Embryophyta</taxon>
        <taxon>Tracheophyta</taxon>
        <taxon>Spermatophyta</taxon>
        <taxon>Magnoliopsida</taxon>
        <taxon>eudicotyledons</taxon>
        <taxon>Gunneridae</taxon>
        <taxon>Pentapetalae</taxon>
        <taxon>rosids</taxon>
        <taxon>malvids</taxon>
        <taxon>Sapindales</taxon>
        <taxon>Rutaceae</taxon>
        <taxon>Aurantioideae</taxon>
        <taxon>Citrus</taxon>
    </lineage>
</organism>
<dbReference type="Proteomes" id="UP000027120">
    <property type="component" value="Unassembled WGS sequence"/>
</dbReference>
<dbReference type="Gene3D" id="3.80.10.10">
    <property type="entry name" value="Ribonuclease Inhibitor"/>
    <property type="match status" value="5"/>
</dbReference>
<dbReference type="Pfam" id="PF00560">
    <property type="entry name" value="LRR_1"/>
    <property type="match status" value="8"/>
</dbReference>
<comment type="subcellular location">
    <subcellularLocation>
        <location evidence="1">Cell membrane</location>
        <topology evidence="1">Single-pass type I membrane protein</topology>
    </subcellularLocation>
</comment>
<dbReference type="InterPro" id="IPR013210">
    <property type="entry name" value="LRR_N_plant-typ"/>
</dbReference>
<keyword evidence="3" id="KW-1003">Cell membrane</keyword>
<evidence type="ECO:0000256" key="3">
    <source>
        <dbReference type="ARBA" id="ARBA00022475"/>
    </source>
</evidence>
<keyword evidence="6 13" id="KW-0732">Signal</keyword>
<dbReference type="SMART" id="SM00369">
    <property type="entry name" value="LRR_TYP"/>
    <property type="match status" value="10"/>
</dbReference>
<dbReference type="EMBL" id="KK784918">
    <property type="protein sequence ID" value="KDO62586.1"/>
    <property type="molecule type" value="Genomic_DNA"/>
</dbReference>
<feature type="chain" id="PRO_5001637149" description="Leucine-rich repeat-containing N-terminal plant-type domain-containing protein" evidence="13">
    <location>
        <begin position="26"/>
        <end position="960"/>
    </location>
</feature>
<evidence type="ECO:0000256" key="1">
    <source>
        <dbReference type="ARBA" id="ARBA00004251"/>
    </source>
</evidence>
<dbReference type="PANTHER" id="PTHR48063">
    <property type="entry name" value="LRR RECEPTOR-LIKE KINASE"/>
    <property type="match status" value="1"/>
</dbReference>
<feature type="transmembrane region" description="Helical" evidence="12">
    <location>
        <begin position="941"/>
        <end position="958"/>
    </location>
</feature>